<reference evidence="3" key="1">
    <citation type="journal article" date="2019" name="Int. J. Syst. Evol. Microbiol.">
        <title>The Global Catalogue of Microorganisms (GCM) 10K type strain sequencing project: providing services to taxonomists for standard genome sequencing and annotation.</title>
        <authorList>
            <consortium name="The Broad Institute Genomics Platform"/>
            <consortium name="The Broad Institute Genome Sequencing Center for Infectious Disease"/>
            <person name="Wu L."/>
            <person name="Ma J."/>
        </authorList>
    </citation>
    <scope>NUCLEOTIDE SEQUENCE [LARGE SCALE GENOMIC DNA]</scope>
    <source>
        <strain evidence="3">JCM 4087</strain>
    </source>
</reference>
<keyword evidence="1" id="KW-0472">Membrane</keyword>
<evidence type="ECO:0000313" key="3">
    <source>
        <dbReference type="Proteomes" id="UP001596091"/>
    </source>
</evidence>
<feature type="transmembrane region" description="Helical" evidence="1">
    <location>
        <begin position="83"/>
        <end position="108"/>
    </location>
</feature>
<accession>A0ABW1EF05</accession>
<dbReference type="Proteomes" id="UP001596091">
    <property type="component" value="Unassembled WGS sequence"/>
</dbReference>
<dbReference type="RefSeq" id="WP_263336411.1">
    <property type="nucleotide sequence ID" value="NZ_JAGSYH010000003.1"/>
</dbReference>
<dbReference type="Pfam" id="PF07843">
    <property type="entry name" value="DUF1634"/>
    <property type="match status" value="1"/>
</dbReference>
<keyword evidence="1" id="KW-0812">Transmembrane</keyword>
<proteinExistence type="predicted"/>
<dbReference type="InterPro" id="IPR012861">
    <property type="entry name" value="DUF1634"/>
</dbReference>
<protein>
    <submittedName>
        <fullName evidence="2">DUF1634 domain-containing protein</fullName>
    </submittedName>
</protein>
<organism evidence="2 3">
    <name type="scientific">Acidicapsa dinghuensis</name>
    <dbReference type="NCBI Taxonomy" id="2218256"/>
    <lineage>
        <taxon>Bacteria</taxon>
        <taxon>Pseudomonadati</taxon>
        <taxon>Acidobacteriota</taxon>
        <taxon>Terriglobia</taxon>
        <taxon>Terriglobales</taxon>
        <taxon>Acidobacteriaceae</taxon>
        <taxon>Acidicapsa</taxon>
    </lineage>
</organism>
<name>A0ABW1EF05_9BACT</name>
<comment type="caution">
    <text evidence="2">The sequence shown here is derived from an EMBL/GenBank/DDBJ whole genome shotgun (WGS) entry which is preliminary data.</text>
</comment>
<sequence length="134" mass="14152">MADTQTPVSNAPQGTDDSVLDAKIGMLLQVGVLSSAVVVLIGALLYLSQQGNRPVDYSSFHGAPNGLNTFGGIFRGAIHFHPLAIIQLGLLMLIATPIARVVFSVIAFLAERDYLYVVISAIVLAVLCYSLAGH</sequence>
<keyword evidence="3" id="KW-1185">Reference proteome</keyword>
<keyword evidence="1" id="KW-1133">Transmembrane helix</keyword>
<dbReference type="EMBL" id="JBHSPH010000002">
    <property type="protein sequence ID" value="MFC5862683.1"/>
    <property type="molecule type" value="Genomic_DNA"/>
</dbReference>
<evidence type="ECO:0000256" key="1">
    <source>
        <dbReference type="SAM" id="Phobius"/>
    </source>
</evidence>
<gene>
    <name evidence="2" type="ORF">ACFPT7_10315</name>
</gene>
<evidence type="ECO:0000313" key="2">
    <source>
        <dbReference type="EMBL" id="MFC5862683.1"/>
    </source>
</evidence>
<feature type="transmembrane region" description="Helical" evidence="1">
    <location>
        <begin position="114"/>
        <end position="132"/>
    </location>
</feature>
<feature type="transmembrane region" description="Helical" evidence="1">
    <location>
        <begin position="26"/>
        <end position="47"/>
    </location>
</feature>